<dbReference type="AlphaFoldDB" id="A0A0E0B470"/>
<sequence>MPRGRPNVEEPMLEEVQPWEAAVDELRLYMVDLQRKVEEDHKLVQEQLQNQAVQAQVHKDEVMQNLLSIKEMLGETNSCLGQEVKGPPQTPVYTTILLPSLPSLHYTLEPSTLPTPTTTPHTT</sequence>
<organism evidence="1">
    <name type="scientific">Oryza glumipatula</name>
    <dbReference type="NCBI Taxonomy" id="40148"/>
    <lineage>
        <taxon>Eukaryota</taxon>
        <taxon>Viridiplantae</taxon>
        <taxon>Streptophyta</taxon>
        <taxon>Embryophyta</taxon>
        <taxon>Tracheophyta</taxon>
        <taxon>Spermatophyta</taxon>
        <taxon>Magnoliopsida</taxon>
        <taxon>Liliopsida</taxon>
        <taxon>Poales</taxon>
        <taxon>Poaceae</taxon>
        <taxon>BOP clade</taxon>
        <taxon>Oryzoideae</taxon>
        <taxon>Oryzeae</taxon>
        <taxon>Oryzinae</taxon>
        <taxon>Oryza</taxon>
    </lineage>
</organism>
<keyword evidence="2" id="KW-1185">Reference proteome</keyword>
<protein>
    <submittedName>
        <fullName evidence="1">Uncharacterized protein</fullName>
    </submittedName>
</protein>
<dbReference type="EnsemblPlants" id="OGLUM09G14130.1">
    <property type="protein sequence ID" value="OGLUM09G14130.1"/>
    <property type="gene ID" value="OGLUM09G14130"/>
</dbReference>
<evidence type="ECO:0000313" key="2">
    <source>
        <dbReference type="Proteomes" id="UP000026961"/>
    </source>
</evidence>
<reference evidence="1" key="1">
    <citation type="submission" date="2015-04" db="UniProtKB">
        <authorList>
            <consortium name="EnsemblPlants"/>
        </authorList>
    </citation>
    <scope>IDENTIFICATION</scope>
</reference>
<dbReference type="Gramene" id="OGLUM09G14130.1">
    <property type="protein sequence ID" value="OGLUM09G14130.1"/>
    <property type="gene ID" value="OGLUM09G14130"/>
</dbReference>
<dbReference type="Proteomes" id="UP000026961">
    <property type="component" value="Chromosome 9"/>
</dbReference>
<proteinExistence type="predicted"/>
<accession>A0A0E0B470</accession>
<name>A0A0E0B470_9ORYZ</name>
<dbReference type="STRING" id="40148.A0A0E0B470"/>
<evidence type="ECO:0000313" key="1">
    <source>
        <dbReference type="EnsemblPlants" id="OGLUM09G14130.1"/>
    </source>
</evidence>
<reference evidence="1" key="2">
    <citation type="submission" date="2018-05" db="EMBL/GenBank/DDBJ databases">
        <title>OgluRS3 (Oryza glumaepatula Reference Sequence Version 3).</title>
        <authorList>
            <person name="Zhang J."/>
            <person name="Kudrna D."/>
            <person name="Lee S."/>
            <person name="Talag J."/>
            <person name="Welchert J."/>
            <person name="Wing R.A."/>
        </authorList>
    </citation>
    <scope>NUCLEOTIDE SEQUENCE [LARGE SCALE GENOMIC DNA]</scope>
</reference>
<dbReference type="HOGENOM" id="CLU_2018816_0_0_1"/>